<name>A0A8H8XD51_9GAMM</name>
<protein>
    <submittedName>
        <fullName evidence="2">Uncharacterized protein</fullName>
    </submittedName>
</protein>
<gene>
    <name evidence="2" type="ORF">THERMOS_291</name>
</gene>
<dbReference type="AlphaFoldDB" id="A0A8H8XD51"/>
<comment type="caution">
    <text evidence="2">The sequence shown here is derived from an EMBL/GenBank/DDBJ whole genome shotgun (WGS) entry which is preliminary data.</text>
</comment>
<sequence>MNIALIIAPVLVKIPIILMDIKGYFLLPILGMNTRLFSLFFENGILPITKSTSQSPIRMWVSISILLSIMP</sequence>
<keyword evidence="1" id="KW-0472">Membrane</keyword>
<dbReference type="Proteomes" id="UP000643672">
    <property type="component" value="Unassembled WGS sequence"/>
</dbReference>
<keyword evidence="1" id="KW-1133">Transmembrane helix</keyword>
<keyword evidence="3" id="KW-1185">Reference proteome</keyword>
<proteinExistence type="predicted"/>
<evidence type="ECO:0000256" key="1">
    <source>
        <dbReference type="SAM" id="Phobius"/>
    </source>
</evidence>
<evidence type="ECO:0000313" key="3">
    <source>
        <dbReference type="Proteomes" id="UP000643672"/>
    </source>
</evidence>
<organism evidence="2 3">
    <name type="scientific">Bathymodiolus thermophilus thioautotrophic gill symbiont</name>
    <dbReference type="NCBI Taxonomy" id="2360"/>
    <lineage>
        <taxon>Bacteria</taxon>
        <taxon>Pseudomonadati</taxon>
        <taxon>Pseudomonadota</taxon>
        <taxon>Gammaproteobacteria</taxon>
        <taxon>sulfur-oxidizing symbionts</taxon>
    </lineage>
</organism>
<accession>A0A8H8XD51</accession>
<keyword evidence="1" id="KW-0812">Transmembrane</keyword>
<feature type="transmembrane region" description="Helical" evidence="1">
    <location>
        <begin position="6"/>
        <end position="27"/>
    </location>
</feature>
<reference evidence="2 3" key="1">
    <citation type="submission" date="2020-05" db="EMBL/GenBank/DDBJ databases">
        <authorList>
            <person name="Petersen J."/>
            <person name="Sayavedra L."/>
        </authorList>
    </citation>
    <scope>NUCLEOTIDE SEQUENCE [LARGE SCALE GENOMIC DNA]</scope>
    <source>
        <strain evidence="2">B thermophilus SOXS</strain>
    </source>
</reference>
<dbReference type="EMBL" id="CAESAQ020000020">
    <property type="protein sequence ID" value="CAB5495434.1"/>
    <property type="molecule type" value="Genomic_DNA"/>
</dbReference>
<evidence type="ECO:0000313" key="2">
    <source>
        <dbReference type="EMBL" id="CAB5495434.1"/>
    </source>
</evidence>